<dbReference type="Pfam" id="PF12698">
    <property type="entry name" value="ABC2_membrane_3"/>
    <property type="match status" value="1"/>
</dbReference>
<comment type="subcellular location">
    <subcellularLocation>
        <location evidence="1">Cell membrane</location>
        <topology evidence="1">Multi-pass membrane protein</topology>
    </subcellularLocation>
</comment>
<evidence type="ECO:0000313" key="8">
    <source>
        <dbReference type="EMBL" id="AJP74704.1"/>
    </source>
</evidence>
<reference evidence="8 9" key="1">
    <citation type="journal article" date="2015" name="Int. J. Syst. Evol. Microbiol.">
        <title>Sphingomonas hengshuiensis sp. nov., isolated from lake wetland.</title>
        <authorList>
            <person name="Wei S."/>
            <person name="Wang T."/>
            <person name="Liu H."/>
            <person name="Zhang C."/>
            <person name="Guo J."/>
            <person name="Wang Q."/>
            <person name="Liang K."/>
            <person name="Zhang Z."/>
        </authorList>
    </citation>
    <scope>NUCLEOTIDE SEQUENCE [LARGE SCALE GENOMIC DNA]</scope>
    <source>
        <strain evidence="8 9">WHSC-8</strain>
    </source>
</reference>
<feature type="transmembrane region" description="Helical" evidence="6">
    <location>
        <begin position="12"/>
        <end position="32"/>
    </location>
</feature>
<dbReference type="Proteomes" id="UP000032300">
    <property type="component" value="Chromosome"/>
</dbReference>
<feature type="transmembrane region" description="Helical" evidence="6">
    <location>
        <begin position="213"/>
        <end position="233"/>
    </location>
</feature>
<evidence type="ECO:0000256" key="5">
    <source>
        <dbReference type="ARBA" id="ARBA00023136"/>
    </source>
</evidence>
<evidence type="ECO:0000256" key="2">
    <source>
        <dbReference type="ARBA" id="ARBA00022475"/>
    </source>
</evidence>
<feature type="domain" description="ABC-2 type transporter transmembrane" evidence="7">
    <location>
        <begin position="21"/>
        <end position="358"/>
    </location>
</feature>
<keyword evidence="5 6" id="KW-0472">Membrane</keyword>
<reference evidence="8 9" key="2">
    <citation type="submission" date="2015-02" db="EMBL/GenBank/DDBJ databases">
        <title>The complete genome of Sphingomonas hengshuiensis sp. WHSC-8 isolated from soil of Hengshui Lake.</title>
        <authorList>
            <person name="Wei S."/>
            <person name="Guo J."/>
            <person name="Su C."/>
            <person name="Wu R."/>
            <person name="Zhang Z."/>
            <person name="Liang K."/>
            <person name="Li H."/>
            <person name="Wang T."/>
            <person name="Liu H."/>
            <person name="Zhang C."/>
            <person name="Li Z."/>
            <person name="Wang Q."/>
            <person name="Meng J."/>
        </authorList>
    </citation>
    <scope>NUCLEOTIDE SEQUENCE [LARGE SCALE GENOMIC DNA]</scope>
    <source>
        <strain evidence="8 9">WHSC-8</strain>
    </source>
</reference>
<evidence type="ECO:0000256" key="3">
    <source>
        <dbReference type="ARBA" id="ARBA00022692"/>
    </source>
</evidence>
<keyword evidence="3 6" id="KW-0812">Transmembrane</keyword>
<feature type="transmembrane region" description="Helical" evidence="6">
    <location>
        <begin position="284"/>
        <end position="302"/>
    </location>
</feature>
<keyword evidence="2" id="KW-1003">Cell membrane</keyword>
<dbReference type="InterPro" id="IPR051449">
    <property type="entry name" value="ABC-2_transporter_component"/>
</dbReference>
<organism evidence="8 9">
    <name type="scientific">Sphingomonas hengshuiensis</name>
    <dbReference type="NCBI Taxonomy" id="1609977"/>
    <lineage>
        <taxon>Bacteria</taxon>
        <taxon>Pseudomonadati</taxon>
        <taxon>Pseudomonadota</taxon>
        <taxon>Alphaproteobacteria</taxon>
        <taxon>Sphingomonadales</taxon>
        <taxon>Sphingomonadaceae</taxon>
        <taxon>Sphingomonas</taxon>
    </lineage>
</organism>
<evidence type="ECO:0000256" key="4">
    <source>
        <dbReference type="ARBA" id="ARBA00022989"/>
    </source>
</evidence>
<evidence type="ECO:0000256" key="1">
    <source>
        <dbReference type="ARBA" id="ARBA00004651"/>
    </source>
</evidence>
<dbReference type="EMBL" id="CP010836">
    <property type="protein sequence ID" value="AJP74704.1"/>
    <property type="molecule type" value="Genomic_DNA"/>
</dbReference>
<evidence type="ECO:0000259" key="7">
    <source>
        <dbReference type="Pfam" id="PF12698"/>
    </source>
</evidence>
<sequence>MRAAFRETLRAILADKAVMTLVFISVILYSFLYPQAYRGEVAARIPVIVVDLDHSAMSRALLIRANATRQVEITAQADSPAAALAALKRQQASVIVVIPDDFEKRILQGRQGVVRLFGNGAYLLRSSTALAGVAAAFATVGVDAATSQAMAQGAPAASPIAVASRPLFNLGEGYGSSSIPAVAQIVVHQTLLMGLVMLAATRRERLGRLAFRPSALAGVAAAFLLIGLVNILYFEGFAFWLQGYPRAGTLASLLGAAALFSAAIVALALFLASFFTVRERAVQLWISTSLPIFFLAGISWPAEAMPRPLAWLALLLPTTPGINLMIEVGQMGATLSETWRQVANLLVITVAYGALAVIRLRPRPADETPDAGNAAAAI</sequence>
<dbReference type="GO" id="GO:0140359">
    <property type="term" value="F:ABC-type transporter activity"/>
    <property type="evidence" value="ECO:0007669"/>
    <property type="project" value="InterPro"/>
</dbReference>
<evidence type="ECO:0000256" key="6">
    <source>
        <dbReference type="SAM" id="Phobius"/>
    </source>
</evidence>
<accession>A0A7U5CVB5</accession>
<gene>
    <name evidence="8" type="ORF">TS85_20955</name>
</gene>
<name>A0A7U5CVB5_9SPHN</name>
<evidence type="ECO:0000313" key="9">
    <source>
        <dbReference type="Proteomes" id="UP000032300"/>
    </source>
</evidence>
<feature type="transmembrane region" description="Helical" evidence="6">
    <location>
        <begin position="338"/>
        <end position="358"/>
    </location>
</feature>
<dbReference type="AlphaFoldDB" id="A0A7U5CVB5"/>
<feature type="transmembrane region" description="Helical" evidence="6">
    <location>
        <begin position="181"/>
        <end position="201"/>
    </location>
</feature>
<keyword evidence="9" id="KW-1185">Reference proteome</keyword>
<feature type="transmembrane region" description="Helical" evidence="6">
    <location>
        <begin position="308"/>
        <end position="326"/>
    </location>
</feature>
<dbReference type="Gene3D" id="3.40.1710.10">
    <property type="entry name" value="abc type-2 transporter like domain"/>
    <property type="match status" value="1"/>
</dbReference>
<dbReference type="PANTHER" id="PTHR30294">
    <property type="entry name" value="MEMBRANE COMPONENT OF ABC TRANSPORTER YHHJ-RELATED"/>
    <property type="match status" value="1"/>
</dbReference>
<dbReference type="GO" id="GO:0005886">
    <property type="term" value="C:plasma membrane"/>
    <property type="evidence" value="ECO:0007669"/>
    <property type="project" value="UniProtKB-SubCell"/>
</dbReference>
<proteinExistence type="predicted"/>
<feature type="transmembrane region" description="Helical" evidence="6">
    <location>
        <begin position="253"/>
        <end position="277"/>
    </location>
</feature>
<keyword evidence="4 6" id="KW-1133">Transmembrane helix</keyword>
<dbReference type="InterPro" id="IPR013525">
    <property type="entry name" value="ABC2_TM"/>
</dbReference>
<protein>
    <submittedName>
        <fullName evidence="8">Membrane protein</fullName>
    </submittedName>
</protein>
<dbReference type="PANTHER" id="PTHR30294:SF46">
    <property type="entry name" value="ABC TRANSPORTER PERMEASE"/>
    <property type="match status" value="1"/>
</dbReference>
<dbReference type="RefSeq" id="WP_044336746.1">
    <property type="nucleotide sequence ID" value="NZ_CP010836.1"/>
</dbReference>
<dbReference type="KEGG" id="sphi:TS85_20955"/>